<accession>A0A2V1CZ68</accession>
<organism evidence="1 2">
    <name type="scientific">Periconia macrospinosa</name>
    <dbReference type="NCBI Taxonomy" id="97972"/>
    <lineage>
        <taxon>Eukaryota</taxon>
        <taxon>Fungi</taxon>
        <taxon>Dikarya</taxon>
        <taxon>Ascomycota</taxon>
        <taxon>Pezizomycotina</taxon>
        <taxon>Dothideomycetes</taxon>
        <taxon>Pleosporomycetidae</taxon>
        <taxon>Pleosporales</taxon>
        <taxon>Massarineae</taxon>
        <taxon>Periconiaceae</taxon>
        <taxon>Periconia</taxon>
    </lineage>
</organism>
<dbReference type="AlphaFoldDB" id="A0A2V1CZ68"/>
<dbReference type="Proteomes" id="UP000244855">
    <property type="component" value="Unassembled WGS sequence"/>
</dbReference>
<keyword evidence="2" id="KW-1185">Reference proteome</keyword>
<reference evidence="1 2" key="1">
    <citation type="journal article" date="2018" name="Sci. Rep.">
        <title>Comparative genomics provides insights into the lifestyle and reveals functional heterogeneity of dark septate endophytic fungi.</title>
        <authorList>
            <person name="Knapp D.G."/>
            <person name="Nemeth J.B."/>
            <person name="Barry K."/>
            <person name="Hainaut M."/>
            <person name="Henrissat B."/>
            <person name="Johnson J."/>
            <person name="Kuo A."/>
            <person name="Lim J.H.P."/>
            <person name="Lipzen A."/>
            <person name="Nolan M."/>
            <person name="Ohm R.A."/>
            <person name="Tamas L."/>
            <person name="Grigoriev I.V."/>
            <person name="Spatafora J.W."/>
            <person name="Nagy L.G."/>
            <person name="Kovacs G.M."/>
        </authorList>
    </citation>
    <scope>NUCLEOTIDE SEQUENCE [LARGE SCALE GENOMIC DNA]</scope>
    <source>
        <strain evidence="1 2">DSE2036</strain>
    </source>
</reference>
<sequence>MIMLISCYTHSRSHSSSAHLATSTSCMRSRDFIPVANLLALVSLASCSCCAVPLSSPCSGFVTIGRPSFLLMVATSST</sequence>
<protein>
    <submittedName>
        <fullName evidence="1">Uncharacterized protein</fullName>
    </submittedName>
</protein>
<name>A0A2V1CZ68_9PLEO</name>
<proteinExistence type="predicted"/>
<evidence type="ECO:0000313" key="1">
    <source>
        <dbReference type="EMBL" id="PVH90609.1"/>
    </source>
</evidence>
<evidence type="ECO:0000313" key="2">
    <source>
        <dbReference type="Proteomes" id="UP000244855"/>
    </source>
</evidence>
<gene>
    <name evidence="1" type="ORF">DM02DRAFT_422325</name>
</gene>
<dbReference type="EMBL" id="KZ806194">
    <property type="protein sequence ID" value="PVH90609.1"/>
    <property type="molecule type" value="Genomic_DNA"/>
</dbReference>